<evidence type="ECO:0000313" key="2">
    <source>
        <dbReference type="EMBL" id="KAK1458775.1"/>
    </source>
</evidence>
<sequence>MICQGSTPADFVMLIHFVAGELNGIVYLCGIFANVLRLLVPFPLGSNVQIDSQQRPPWSSYTKGDGNAPLQVILSRKTWSVALCLSLPTARVQRNPQPATGRREIKRAIALRSCPSLALTCESLFFFFPSKRKTARYACLCLGSAREGRDSVGTYHSTYTPWHLGVVEEEGQPLLIRTDTNSFAGYLSIKGTQDMNRNPNLLLLGAWQRLAREFPTHPLWRTDGTKNSEERMTDTASLRMTPKKKVRLEIGVLLRLNSAQRLVRMACRLLARITRPTSIPSHNKNPLLTFCNKRARESESNFSKAVSPFPVSEGKRSPTRYAGSYCYKKNNPFSMEKVSFFFFSFRKLETKMSMGPGFVLCPETETFGLNKIDMRRGTQPSSNSLVFVKLIRRMEERQKPVPEPFDYVVRFRQRGKTDEDEIVTLNRLNIPICRPVGFRPGETVGRMRNPHGQRPRRLSTAVPFLCLLIEREEVVKRMVISPDDISMGTHLRTCIVMWWTDALDNLSKKLQLFVLFVTTRASIFYLLNRGPYRWKITPLYFSHYTILEEGRGHVLDIHISMQHYIG</sequence>
<protein>
    <submittedName>
        <fullName evidence="2">Uncharacterized protein</fullName>
    </submittedName>
</protein>
<evidence type="ECO:0000256" key="1">
    <source>
        <dbReference type="SAM" id="MobiDB-lite"/>
    </source>
</evidence>
<organism evidence="2 3">
    <name type="scientific">Colletotrichum cuscutae</name>
    <dbReference type="NCBI Taxonomy" id="1209917"/>
    <lineage>
        <taxon>Eukaryota</taxon>
        <taxon>Fungi</taxon>
        <taxon>Dikarya</taxon>
        <taxon>Ascomycota</taxon>
        <taxon>Pezizomycotina</taxon>
        <taxon>Sordariomycetes</taxon>
        <taxon>Hypocreomycetidae</taxon>
        <taxon>Glomerellales</taxon>
        <taxon>Glomerellaceae</taxon>
        <taxon>Colletotrichum</taxon>
        <taxon>Colletotrichum acutatum species complex</taxon>
    </lineage>
</organism>
<proteinExistence type="predicted"/>
<comment type="caution">
    <text evidence="2">The sequence shown here is derived from an EMBL/GenBank/DDBJ whole genome shotgun (WGS) entry which is preliminary data.</text>
</comment>
<accession>A0AAI9UKH2</accession>
<dbReference type="Proteomes" id="UP001239213">
    <property type="component" value="Unassembled WGS sequence"/>
</dbReference>
<evidence type="ECO:0000313" key="3">
    <source>
        <dbReference type="Proteomes" id="UP001239213"/>
    </source>
</evidence>
<keyword evidence="3" id="KW-1185">Reference proteome</keyword>
<dbReference type="EMBL" id="MPDP01000275">
    <property type="protein sequence ID" value="KAK1458775.1"/>
    <property type="molecule type" value="Genomic_DNA"/>
</dbReference>
<feature type="compositionally biased region" description="Basic and acidic residues" evidence="1">
    <location>
        <begin position="223"/>
        <end position="233"/>
    </location>
</feature>
<gene>
    <name evidence="2" type="ORF">CCUS01_09029</name>
</gene>
<name>A0AAI9UKH2_9PEZI</name>
<reference evidence="2" key="1">
    <citation type="submission" date="2016-11" db="EMBL/GenBank/DDBJ databases">
        <title>The genome sequence of Colletotrichum cuscutae.</title>
        <authorList>
            <person name="Baroncelli R."/>
        </authorList>
    </citation>
    <scope>NUCLEOTIDE SEQUENCE</scope>
    <source>
        <strain evidence="2">IMI 304802</strain>
    </source>
</reference>
<feature type="region of interest" description="Disordered" evidence="1">
    <location>
        <begin position="218"/>
        <end position="237"/>
    </location>
</feature>
<dbReference type="AlphaFoldDB" id="A0AAI9UKH2"/>